<dbReference type="GeneID" id="22831136"/>
<accession>T0TAY2</accession>
<dbReference type="VEuPathDB" id="FungiDB:SJAG_06468"/>
<dbReference type="OrthoDB" id="6604875at2759"/>
<proteinExistence type="predicted"/>
<gene>
    <name evidence="5" type="primary">dmo2</name>
    <name evidence="5" type="synonym">tam6</name>
    <name evidence="4" type="ORF">SJAG_06468</name>
</gene>
<dbReference type="RefSeq" id="XP_011049062.1">
    <property type="nucleotide sequence ID" value="XM_011050760.1"/>
</dbReference>
<keyword evidence="6" id="KW-1185">Reference proteome</keyword>
<dbReference type="EMBL" id="KE651168">
    <property type="protein sequence ID" value="EQC52968.1"/>
    <property type="molecule type" value="Genomic_DNA"/>
</dbReference>
<protein>
    <recommendedName>
        <fullName evidence="3">Distal membrane-arm assembly complex protein 1-like domain-containing protein</fullName>
    </recommendedName>
</protein>
<evidence type="ECO:0000313" key="5">
    <source>
        <dbReference type="JaponicusDB" id="SJAG_06468"/>
    </source>
</evidence>
<evidence type="ECO:0000259" key="3">
    <source>
        <dbReference type="Pfam" id="PF15055"/>
    </source>
</evidence>
<evidence type="ECO:0000256" key="2">
    <source>
        <dbReference type="SAM" id="Phobius"/>
    </source>
</evidence>
<keyword evidence="2" id="KW-0812">Transmembrane</keyword>
<name>T0TAY2_SCHJY</name>
<dbReference type="PANTHER" id="PTHR28048">
    <property type="entry name" value="ACR195WP"/>
    <property type="match status" value="1"/>
</dbReference>
<evidence type="ECO:0000256" key="1">
    <source>
        <dbReference type="SAM" id="MobiDB-lite"/>
    </source>
</evidence>
<sequence>MTIQKEAPLGGDANNTRFKDNFKRIPPIDPNDPRFERVDCLPCRLVGASAFTGLGVYAYVQSRRLPHNVPLYRTKRFGILGLATAFALTGLYRLVN</sequence>
<feature type="region of interest" description="Disordered" evidence="1">
    <location>
        <begin position="1"/>
        <end position="23"/>
    </location>
</feature>
<evidence type="ECO:0000313" key="4">
    <source>
        <dbReference type="EMBL" id="EQC52968.1"/>
    </source>
</evidence>
<dbReference type="PANTHER" id="PTHR28048:SF1">
    <property type="entry name" value="ACR195WP"/>
    <property type="match status" value="1"/>
</dbReference>
<keyword evidence="2" id="KW-1133">Transmembrane helix</keyword>
<feature type="domain" description="Distal membrane-arm assembly complex protein 1-like" evidence="3">
    <location>
        <begin position="39"/>
        <end position="89"/>
    </location>
</feature>
<evidence type="ECO:0000313" key="6">
    <source>
        <dbReference type="Proteomes" id="UP000001744"/>
    </source>
</evidence>
<reference evidence="4 6" key="1">
    <citation type="journal article" date="2011" name="Science">
        <title>Comparative functional genomics of the fission yeasts.</title>
        <authorList>
            <person name="Rhind N."/>
            <person name="Chen Z."/>
            <person name="Yassour M."/>
            <person name="Thompson D.A."/>
            <person name="Haas B.J."/>
            <person name="Habib N."/>
            <person name="Wapinski I."/>
            <person name="Roy S."/>
            <person name="Lin M.F."/>
            <person name="Heiman D.I."/>
            <person name="Young S.K."/>
            <person name="Furuya K."/>
            <person name="Guo Y."/>
            <person name="Pidoux A."/>
            <person name="Chen H.M."/>
            <person name="Robbertse B."/>
            <person name="Goldberg J.M."/>
            <person name="Aoki K."/>
            <person name="Bayne E.H."/>
            <person name="Berlin A.M."/>
            <person name="Desjardins C.A."/>
            <person name="Dobbs E."/>
            <person name="Dukaj L."/>
            <person name="Fan L."/>
            <person name="FitzGerald M.G."/>
            <person name="French C."/>
            <person name="Gujja S."/>
            <person name="Hansen K."/>
            <person name="Keifenheim D."/>
            <person name="Levin J.Z."/>
            <person name="Mosher R.A."/>
            <person name="Mueller C.A."/>
            <person name="Pfiffner J."/>
            <person name="Priest M."/>
            <person name="Russ C."/>
            <person name="Smialowska A."/>
            <person name="Swoboda P."/>
            <person name="Sykes S.M."/>
            <person name="Vaughn M."/>
            <person name="Vengrova S."/>
            <person name="Yoder R."/>
            <person name="Zeng Q."/>
            <person name="Allshire R."/>
            <person name="Baulcombe D."/>
            <person name="Birren B.W."/>
            <person name="Brown W."/>
            <person name="Ekwall K."/>
            <person name="Kellis M."/>
            <person name="Leatherwood J."/>
            <person name="Levin H."/>
            <person name="Margalit H."/>
            <person name="Martienssen R."/>
            <person name="Nieduszynski C.A."/>
            <person name="Spatafora J.W."/>
            <person name="Friedman N."/>
            <person name="Dalgaard J.Z."/>
            <person name="Baumann P."/>
            <person name="Niki H."/>
            <person name="Regev A."/>
            <person name="Nusbaum C."/>
        </authorList>
    </citation>
    <scope>NUCLEOTIDE SEQUENCE [LARGE SCALE GENOMIC DNA]</scope>
    <source>
        <strain evidence="6">yFS275 / FY16936</strain>
    </source>
</reference>
<dbReference type="eggNOG" id="ENOG502SD10">
    <property type="taxonomic scope" value="Eukaryota"/>
</dbReference>
<feature type="transmembrane region" description="Helical" evidence="2">
    <location>
        <begin position="77"/>
        <end position="95"/>
    </location>
</feature>
<dbReference type="AlphaFoldDB" id="T0TAY2"/>
<keyword evidence="2" id="KW-0472">Membrane</keyword>
<dbReference type="HOGENOM" id="CLU_159478_1_0_1"/>
<dbReference type="OMA" id="EQYDCLP"/>
<dbReference type="InterPro" id="IPR028036">
    <property type="entry name" value="DMAC1-like_dom"/>
</dbReference>
<dbReference type="Pfam" id="PF15055">
    <property type="entry name" value="DMAC1_Dmo2"/>
    <property type="match status" value="1"/>
</dbReference>
<dbReference type="JaponicusDB" id="SJAG_06468">
    <property type="gene designation" value="dmo2"/>
</dbReference>
<organism evidence="4 6">
    <name type="scientific">Schizosaccharomyces japonicus (strain yFS275 / FY16936)</name>
    <name type="common">Fission yeast</name>
    <dbReference type="NCBI Taxonomy" id="402676"/>
    <lineage>
        <taxon>Eukaryota</taxon>
        <taxon>Fungi</taxon>
        <taxon>Dikarya</taxon>
        <taxon>Ascomycota</taxon>
        <taxon>Taphrinomycotina</taxon>
        <taxon>Schizosaccharomycetes</taxon>
        <taxon>Schizosaccharomycetales</taxon>
        <taxon>Schizosaccharomycetaceae</taxon>
        <taxon>Schizosaccharomyces</taxon>
    </lineage>
</organism>
<dbReference type="Proteomes" id="UP000001744">
    <property type="component" value="Unassembled WGS sequence"/>
</dbReference>
<dbReference type="InterPro" id="IPR053092">
    <property type="entry name" value="Mitochondrial_unc_protein"/>
</dbReference>